<dbReference type="InterPro" id="IPR036614">
    <property type="entry name" value="RusA-like_sf"/>
</dbReference>
<evidence type="ECO:0000313" key="2">
    <source>
        <dbReference type="Proteomes" id="UP000322499"/>
    </source>
</evidence>
<sequence>MAVPLPWECTVRGVPASLQASKTKIGDWRRRVAEAAKERWPYGEPPLEQPLALLVAFMHWGQSLDVDNMLKPTLDGLIDVTYVDDALLEQVVGARWDLSRMLRVERLTPVLARAVVEAIVDERPFVYLRLSPPVGLEELLR</sequence>
<proteinExistence type="predicted"/>
<gene>
    <name evidence="1" type="ORF">BD833_1183</name>
</gene>
<dbReference type="Pfam" id="PF05866">
    <property type="entry name" value="RusA"/>
    <property type="match status" value="1"/>
</dbReference>
<comment type="caution">
    <text evidence="1">The sequence shown here is derived from an EMBL/GenBank/DDBJ whole genome shotgun (WGS) entry which is preliminary data.</text>
</comment>
<dbReference type="SUPFAM" id="SSF103084">
    <property type="entry name" value="Holliday junction resolvase RusA"/>
    <property type="match status" value="1"/>
</dbReference>
<evidence type="ECO:0000313" key="1">
    <source>
        <dbReference type="EMBL" id="TYP82767.1"/>
    </source>
</evidence>
<dbReference type="Proteomes" id="UP000322499">
    <property type="component" value="Unassembled WGS sequence"/>
</dbReference>
<protein>
    <submittedName>
        <fullName evidence="1">Endodeoxyribonuclease RusA</fullName>
    </submittedName>
</protein>
<dbReference type="EMBL" id="VNHW01000018">
    <property type="protein sequence ID" value="TYP82767.1"/>
    <property type="molecule type" value="Genomic_DNA"/>
</dbReference>
<dbReference type="Gene3D" id="3.30.1330.70">
    <property type="entry name" value="Holliday junction resolvase RusA"/>
    <property type="match status" value="1"/>
</dbReference>
<reference evidence="1 2" key="1">
    <citation type="submission" date="2019-07" db="EMBL/GenBank/DDBJ databases">
        <title>Genomic Encyclopedia of Archaeal and Bacterial Type Strains, Phase II (KMG-II): from individual species to whole genera.</title>
        <authorList>
            <person name="Goeker M."/>
        </authorList>
    </citation>
    <scope>NUCLEOTIDE SEQUENCE [LARGE SCALE GENOMIC DNA]</scope>
    <source>
        <strain evidence="1 2">DSM 46842</strain>
    </source>
</reference>
<name>A0A5S5CQ89_9ACTN</name>
<dbReference type="GO" id="GO:0006281">
    <property type="term" value="P:DNA repair"/>
    <property type="evidence" value="ECO:0007669"/>
    <property type="project" value="InterPro"/>
</dbReference>
<dbReference type="GO" id="GO:0006310">
    <property type="term" value="P:DNA recombination"/>
    <property type="evidence" value="ECO:0007669"/>
    <property type="project" value="InterPro"/>
</dbReference>
<organism evidence="1 2">
    <name type="scientific">Blastococcus xanthinilyticus</name>
    <dbReference type="NCBI Taxonomy" id="1564164"/>
    <lineage>
        <taxon>Bacteria</taxon>
        <taxon>Bacillati</taxon>
        <taxon>Actinomycetota</taxon>
        <taxon>Actinomycetes</taxon>
        <taxon>Geodermatophilales</taxon>
        <taxon>Geodermatophilaceae</taxon>
        <taxon>Blastococcus</taxon>
    </lineage>
</organism>
<accession>A0A5S5CQ89</accession>
<dbReference type="InterPro" id="IPR008822">
    <property type="entry name" value="Endonuclease_RusA-like"/>
</dbReference>
<dbReference type="AlphaFoldDB" id="A0A5S5CQ89"/>
<keyword evidence="2" id="KW-1185">Reference proteome</keyword>
<dbReference type="RefSeq" id="WP_166534939.1">
    <property type="nucleotide sequence ID" value="NZ_VNHW01000018.1"/>
</dbReference>
<dbReference type="GO" id="GO:0000287">
    <property type="term" value="F:magnesium ion binding"/>
    <property type="evidence" value="ECO:0007669"/>
    <property type="project" value="InterPro"/>
</dbReference>